<dbReference type="PROSITE" id="PS00830">
    <property type="entry name" value="GREAB_2"/>
    <property type="match status" value="1"/>
</dbReference>
<keyword evidence="4 8" id="KW-0238">DNA-binding</keyword>
<comment type="caution">
    <text evidence="12">The sequence shown here is derived from an EMBL/GenBank/DDBJ whole genome shotgun (WGS) entry which is preliminary data.</text>
</comment>
<reference evidence="12" key="1">
    <citation type="journal article" date="2020" name="mSystems">
        <title>Genome- and Community-Level Interaction Insights into Carbon Utilization and Element Cycling Functions of Hydrothermarchaeota in Hydrothermal Sediment.</title>
        <authorList>
            <person name="Zhou Z."/>
            <person name="Liu Y."/>
            <person name="Xu W."/>
            <person name="Pan J."/>
            <person name="Luo Z.H."/>
            <person name="Li M."/>
        </authorList>
    </citation>
    <scope>NUCLEOTIDE SEQUENCE [LARGE SCALE GENOMIC DNA]</scope>
    <source>
        <strain evidence="12">SpSt-1019</strain>
    </source>
</reference>
<evidence type="ECO:0000256" key="3">
    <source>
        <dbReference type="ARBA" id="ARBA00023015"/>
    </source>
</evidence>
<dbReference type="SUPFAM" id="SSF54534">
    <property type="entry name" value="FKBP-like"/>
    <property type="match status" value="1"/>
</dbReference>
<feature type="domain" description="Transcription elongation factor GreA/GreB N-terminal" evidence="11">
    <location>
        <begin position="6"/>
        <end position="75"/>
    </location>
</feature>
<evidence type="ECO:0000256" key="8">
    <source>
        <dbReference type="HAMAP-Rule" id="MF_00105"/>
    </source>
</evidence>
<accession>A0A7C5KD12</accession>
<evidence type="ECO:0000256" key="4">
    <source>
        <dbReference type="ARBA" id="ARBA00023125"/>
    </source>
</evidence>
<name>A0A7C5KD12_9BACT</name>
<evidence type="ECO:0000256" key="1">
    <source>
        <dbReference type="ARBA" id="ARBA00008213"/>
    </source>
</evidence>
<dbReference type="FunFam" id="1.10.287.180:FF:000001">
    <property type="entry name" value="Transcription elongation factor GreA"/>
    <property type="match status" value="1"/>
</dbReference>
<dbReference type="Gene3D" id="1.10.287.180">
    <property type="entry name" value="Transcription elongation factor, GreA/GreB, N-terminal domain"/>
    <property type="match status" value="1"/>
</dbReference>
<sequence>MKEIINLTQEGYDKLKNELEYLRDIKLKEISERIQEAKDFAEDFGNLEYEEAKNEQAMVLARINELEAQLSNARIIDKDKIELSRVGIGCKVVVKDLNKKTIKEYTILEPIEADPINGKISFQSPVGKALYGKQVGDEVNVHTPGGQTLRLKVISIERA</sequence>
<protein>
    <recommendedName>
        <fullName evidence="2 8">Transcription elongation factor GreA</fullName>
    </recommendedName>
    <alternativeName>
        <fullName evidence="7 8">Transcript cleavage factor GreA</fullName>
    </alternativeName>
</protein>
<dbReference type="NCBIfam" id="TIGR01462">
    <property type="entry name" value="greA"/>
    <property type="match status" value="1"/>
</dbReference>
<evidence type="ECO:0000256" key="6">
    <source>
        <dbReference type="ARBA" id="ARBA00024916"/>
    </source>
</evidence>
<dbReference type="NCBIfam" id="NF001263">
    <property type="entry name" value="PRK00226.1-4"/>
    <property type="match status" value="1"/>
</dbReference>
<gene>
    <name evidence="8 12" type="primary">greA</name>
    <name evidence="12" type="ORF">ENL70_06495</name>
</gene>
<dbReference type="HAMAP" id="MF_00105">
    <property type="entry name" value="GreA_GreB"/>
    <property type="match status" value="1"/>
</dbReference>
<dbReference type="InterPro" id="IPR028624">
    <property type="entry name" value="Tscrpt_elong_fac_GreA/B"/>
</dbReference>
<dbReference type="GO" id="GO:0003677">
    <property type="term" value="F:DNA binding"/>
    <property type="evidence" value="ECO:0007669"/>
    <property type="project" value="UniProtKB-UniRule"/>
</dbReference>
<dbReference type="InterPro" id="IPR006359">
    <property type="entry name" value="Tscrpt_elong_fac_GreA"/>
</dbReference>
<dbReference type="GO" id="GO:0032784">
    <property type="term" value="P:regulation of DNA-templated transcription elongation"/>
    <property type="evidence" value="ECO:0007669"/>
    <property type="project" value="UniProtKB-UniRule"/>
</dbReference>
<keyword evidence="12" id="KW-0648">Protein biosynthesis</keyword>
<dbReference type="InterPro" id="IPR023459">
    <property type="entry name" value="Tscrpt_elong_fac_GreA/B_fam"/>
</dbReference>
<keyword evidence="12" id="KW-0251">Elongation factor</keyword>
<comment type="function">
    <text evidence="6 8 9">Necessary for efficient RNA polymerase transcription elongation past template-encoded arresting sites. The arresting sites in DNA have the property of trapping a certain fraction of elongating RNA polymerases that pass through, resulting in locked ternary complexes. Cleavage of the nascent transcript by cleavage factors such as GreA or GreB allows the resumption of elongation from the new 3'terminus. GreA releases sequences of 2 to 3 nucleotides.</text>
</comment>
<comment type="similarity">
    <text evidence="1 8 9">Belongs to the GreA/GreB family.</text>
</comment>
<evidence type="ECO:0000256" key="5">
    <source>
        <dbReference type="ARBA" id="ARBA00023163"/>
    </source>
</evidence>
<dbReference type="SUPFAM" id="SSF46557">
    <property type="entry name" value="GreA transcript cleavage protein, N-terminal domain"/>
    <property type="match status" value="1"/>
</dbReference>
<evidence type="ECO:0000313" key="12">
    <source>
        <dbReference type="EMBL" id="HHI66177.1"/>
    </source>
</evidence>
<proteinExistence type="inferred from homology"/>
<dbReference type="InterPro" id="IPR001437">
    <property type="entry name" value="Tscrpt_elong_fac_GreA/B_C"/>
</dbReference>
<evidence type="ECO:0000256" key="7">
    <source>
        <dbReference type="ARBA" id="ARBA00030776"/>
    </source>
</evidence>
<organism evidence="12">
    <name type="scientific">Thermodesulfobium narugense</name>
    <dbReference type="NCBI Taxonomy" id="184064"/>
    <lineage>
        <taxon>Bacteria</taxon>
        <taxon>Pseudomonadati</taxon>
        <taxon>Thermodesulfobiota</taxon>
        <taxon>Thermodesulfobiia</taxon>
        <taxon>Thermodesulfobiales</taxon>
        <taxon>Thermodesulfobiaceae</taxon>
        <taxon>Thermodesulfobium</taxon>
    </lineage>
</organism>
<dbReference type="InterPro" id="IPR036953">
    <property type="entry name" value="GreA/GreB_C_sf"/>
</dbReference>
<evidence type="ECO:0000259" key="11">
    <source>
        <dbReference type="Pfam" id="PF03449"/>
    </source>
</evidence>
<evidence type="ECO:0000256" key="2">
    <source>
        <dbReference type="ARBA" id="ARBA00013729"/>
    </source>
</evidence>
<dbReference type="PANTHER" id="PTHR30437">
    <property type="entry name" value="TRANSCRIPTION ELONGATION FACTOR GREA"/>
    <property type="match status" value="1"/>
</dbReference>
<dbReference type="GO" id="GO:0070063">
    <property type="term" value="F:RNA polymerase binding"/>
    <property type="evidence" value="ECO:0007669"/>
    <property type="project" value="InterPro"/>
</dbReference>
<dbReference type="PIRSF" id="PIRSF006092">
    <property type="entry name" value="GreA_GreB"/>
    <property type="match status" value="1"/>
</dbReference>
<dbReference type="Pfam" id="PF03449">
    <property type="entry name" value="GreA_GreB_N"/>
    <property type="match status" value="1"/>
</dbReference>
<evidence type="ECO:0000256" key="9">
    <source>
        <dbReference type="RuleBase" id="RU000556"/>
    </source>
</evidence>
<dbReference type="Pfam" id="PF01272">
    <property type="entry name" value="GreA_GreB"/>
    <property type="match status" value="1"/>
</dbReference>
<dbReference type="GO" id="GO:0006354">
    <property type="term" value="P:DNA-templated transcription elongation"/>
    <property type="evidence" value="ECO:0007669"/>
    <property type="project" value="TreeGrafter"/>
</dbReference>
<dbReference type="Gene3D" id="3.10.50.30">
    <property type="entry name" value="Transcription elongation factor, GreA/GreB, C-terminal domain"/>
    <property type="match status" value="1"/>
</dbReference>
<evidence type="ECO:0000259" key="10">
    <source>
        <dbReference type="Pfam" id="PF01272"/>
    </source>
</evidence>
<dbReference type="EMBL" id="DRUY01000215">
    <property type="protein sequence ID" value="HHI66177.1"/>
    <property type="molecule type" value="Genomic_DNA"/>
</dbReference>
<dbReference type="GO" id="GO:0003746">
    <property type="term" value="F:translation elongation factor activity"/>
    <property type="evidence" value="ECO:0007669"/>
    <property type="project" value="UniProtKB-KW"/>
</dbReference>
<dbReference type="AlphaFoldDB" id="A0A7C5KD12"/>
<dbReference type="InterPro" id="IPR036805">
    <property type="entry name" value="Tscrpt_elong_fac_GreA/B_N_sf"/>
</dbReference>
<keyword evidence="5 8" id="KW-0804">Transcription</keyword>
<dbReference type="InterPro" id="IPR018151">
    <property type="entry name" value="TF_GreA/GreB_CS"/>
</dbReference>
<dbReference type="PANTHER" id="PTHR30437:SF4">
    <property type="entry name" value="TRANSCRIPTION ELONGATION FACTOR GREA"/>
    <property type="match status" value="1"/>
</dbReference>
<keyword evidence="3 8" id="KW-0805">Transcription regulation</keyword>
<feature type="domain" description="Transcription elongation factor GreA/GreB C-terminal" evidence="10">
    <location>
        <begin position="84"/>
        <end position="157"/>
    </location>
</feature>
<dbReference type="InterPro" id="IPR022691">
    <property type="entry name" value="Tscrpt_elong_fac_GreA/B_N"/>
</dbReference>